<keyword evidence="1 2" id="KW-0963">Cytoplasm</keyword>
<accession>A0A1T4N9S8</accession>
<evidence type="ECO:0000256" key="2">
    <source>
        <dbReference type="HAMAP-Rule" id="MF_01126"/>
    </source>
</evidence>
<dbReference type="GO" id="GO:0005737">
    <property type="term" value="C:cytoplasm"/>
    <property type="evidence" value="ECO:0007669"/>
    <property type="project" value="UniProtKB-SubCell"/>
</dbReference>
<dbReference type="Proteomes" id="UP000189941">
    <property type="component" value="Unassembled WGS sequence"/>
</dbReference>
<organism evidence="3 4">
    <name type="scientific">Globicatella sulfidifaciens DSM 15739</name>
    <dbReference type="NCBI Taxonomy" id="1121925"/>
    <lineage>
        <taxon>Bacteria</taxon>
        <taxon>Bacillati</taxon>
        <taxon>Bacillota</taxon>
        <taxon>Bacilli</taxon>
        <taxon>Lactobacillales</taxon>
        <taxon>Aerococcaceae</taxon>
        <taxon>Globicatella</taxon>
    </lineage>
</organism>
<dbReference type="RefSeq" id="WP_078756383.1">
    <property type="nucleotide sequence ID" value="NZ_FUWO01000017.1"/>
</dbReference>
<dbReference type="Pfam" id="PF09902">
    <property type="entry name" value="DUF2129"/>
    <property type="match status" value="1"/>
</dbReference>
<keyword evidence="4" id="KW-1185">Reference proteome</keyword>
<name>A0A1T4N9S8_9LACT</name>
<evidence type="ECO:0000256" key="1">
    <source>
        <dbReference type="ARBA" id="ARBA00022490"/>
    </source>
</evidence>
<comment type="similarity">
    <text evidence="2">Belongs to the UPF0298 family.</text>
</comment>
<evidence type="ECO:0000313" key="3">
    <source>
        <dbReference type="EMBL" id="SJZ75979.1"/>
    </source>
</evidence>
<dbReference type="STRING" id="1121925.SAMN02746011_01682"/>
<dbReference type="AlphaFoldDB" id="A0A1T4N9S8"/>
<dbReference type="OrthoDB" id="2990788at2"/>
<proteinExistence type="inferred from homology"/>
<dbReference type="InterPro" id="IPR016979">
    <property type="entry name" value="DUF2129"/>
</dbReference>
<protein>
    <recommendedName>
        <fullName evidence="2">UPF0298 protein SAMN02746011_01682</fullName>
    </recommendedName>
</protein>
<comment type="subcellular location">
    <subcellularLocation>
        <location evidence="2">Cytoplasm</location>
    </subcellularLocation>
</comment>
<evidence type="ECO:0000313" key="4">
    <source>
        <dbReference type="Proteomes" id="UP000189941"/>
    </source>
</evidence>
<gene>
    <name evidence="3" type="ORF">SAMN02746011_01682</name>
</gene>
<reference evidence="4" key="1">
    <citation type="submission" date="2017-02" db="EMBL/GenBank/DDBJ databases">
        <authorList>
            <person name="Varghese N."/>
            <person name="Submissions S."/>
        </authorList>
    </citation>
    <scope>NUCLEOTIDE SEQUENCE [LARGE SCALE GENOMIC DNA]</scope>
    <source>
        <strain evidence="4">DSM 15739</strain>
    </source>
</reference>
<dbReference type="HAMAP" id="MF_01126">
    <property type="entry name" value="UPF0298"/>
    <property type="match status" value="1"/>
</dbReference>
<sequence length="127" mass="15341">MEFELIERQALVVWLYTLKQVKNIRKYGHVHFISNRLRYVILYVNRDEQDEIIEKLNKLHFVQKVEISYRDDIDMTWKDAIPNRKDKDILQEKSVVEAEEDTVTGDVHYDSFLKSLRDSLLNKDDRQ</sequence>
<dbReference type="EMBL" id="FUWO01000017">
    <property type="protein sequence ID" value="SJZ75979.1"/>
    <property type="molecule type" value="Genomic_DNA"/>
</dbReference>